<keyword evidence="2" id="KW-0285">Flavoprotein</keyword>
<name>A0ABU9GUK2_9GAMM</name>
<reference evidence="6 7" key="1">
    <citation type="submission" date="2024-02" db="EMBL/GenBank/DDBJ databases">
        <title>Bacteria isolated from the canopy kelp, Nereocystis luetkeana.</title>
        <authorList>
            <person name="Pfister C.A."/>
            <person name="Younker I.T."/>
            <person name="Light S.H."/>
        </authorList>
    </citation>
    <scope>NUCLEOTIDE SEQUENCE [LARGE SCALE GENOMIC DNA]</scope>
    <source>
        <strain evidence="6 7">TI.1.05</strain>
    </source>
</reference>
<dbReference type="Pfam" id="PF00667">
    <property type="entry name" value="FAD_binding_1"/>
    <property type="match status" value="1"/>
</dbReference>
<protein>
    <submittedName>
        <fullName evidence="6">Sulfite reductase [NADPH] flavoprotein alpha-component</fullName>
    </submittedName>
</protein>
<dbReference type="InterPro" id="IPR003097">
    <property type="entry name" value="CysJ-like_FAD-binding"/>
</dbReference>
<dbReference type="EMBL" id="JBAKAZ010000282">
    <property type="protein sequence ID" value="MEL0630994.1"/>
    <property type="molecule type" value="Genomic_DNA"/>
</dbReference>
<gene>
    <name evidence="6" type="ORF">V6256_15575</name>
</gene>
<keyword evidence="7" id="KW-1185">Reference proteome</keyword>
<sequence length="75" mass="8316">DFSLSQKITGRDSAKDDRHIEIDLGESGLTYQTGDALGVWFENDEALVDELIAELGYNADYKVNLSISGEDKEFS</sequence>
<keyword evidence="4" id="KW-0560">Oxidoreductase</keyword>
<accession>A0ABU9GUK2</accession>
<dbReference type="InterPro" id="IPR023173">
    <property type="entry name" value="NADPH_Cyt_P450_Rdtase_alpha"/>
</dbReference>
<evidence type="ECO:0000256" key="1">
    <source>
        <dbReference type="ARBA" id="ARBA00001974"/>
    </source>
</evidence>
<dbReference type="InterPro" id="IPR017938">
    <property type="entry name" value="Riboflavin_synthase-like_b-brl"/>
</dbReference>
<dbReference type="Gene3D" id="2.40.30.10">
    <property type="entry name" value="Translation factors"/>
    <property type="match status" value="1"/>
</dbReference>
<evidence type="ECO:0000256" key="3">
    <source>
        <dbReference type="ARBA" id="ARBA00022827"/>
    </source>
</evidence>
<keyword evidence="3" id="KW-0274">FAD</keyword>
<comment type="cofactor">
    <cofactor evidence="1">
        <name>FAD</name>
        <dbReference type="ChEBI" id="CHEBI:57692"/>
    </cofactor>
</comment>
<dbReference type="SUPFAM" id="SSF63380">
    <property type="entry name" value="Riboflavin synthase domain-like"/>
    <property type="match status" value="1"/>
</dbReference>
<comment type="caution">
    <text evidence="6">The sequence shown here is derived from an EMBL/GenBank/DDBJ whole genome shotgun (WGS) entry which is preliminary data.</text>
</comment>
<feature type="non-terminal residue" evidence="6">
    <location>
        <position position="1"/>
    </location>
</feature>
<feature type="non-terminal residue" evidence="6">
    <location>
        <position position="75"/>
    </location>
</feature>
<dbReference type="Gene3D" id="1.20.990.10">
    <property type="entry name" value="NADPH-cytochrome p450 Reductase, Chain A, domain 3"/>
    <property type="match status" value="1"/>
</dbReference>
<organism evidence="6 7">
    <name type="scientific">Psychromonas aquatilis</name>
    <dbReference type="NCBI Taxonomy" id="2005072"/>
    <lineage>
        <taxon>Bacteria</taxon>
        <taxon>Pseudomonadati</taxon>
        <taxon>Pseudomonadota</taxon>
        <taxon>Gammaproteobacteria</taxon>
        <taxon>Alteromonadales</taxon>
        <taxon>Psychromonadaceae</taxon>
        <taxon>Psychromonas</taxon>
    </lineage>
</organism>
<proteinExistence type="predicted"/>
<evidence type="ECO:0000256" key="2">
    <source>
        <dbReference type="ARBA" id="ARBA00022630"/>
    </source>
</evidence>
<evidence type="ECO:0000259" key="5">
    <source>
        <dbReference type="Pfam" id="PF00667"/>
    </source>
</evidence>
<evidence type="ECO:0000313" key="7">
    <source>
        <dbReference type="Proteomes" id="UP001369082"/>
    </source>
</evidence>
<evidence type="ECO:0000313" key="6">
    <source>
        <dbReference type="EMBL" id="MEL0630994.1"/>
    </source>
</evidence>
<feature type="domain" description="Sulfite reductase [NADPH] flavoprotein alpha-component-like FAD-binding" evidence="5">
    <location>
        <begin position="6"/>
        <end position="67"/>
    </location>
</feature>
<dbReference type="Proteomes" id="UP001369082">
    <property type="component" value="Unassembled WGS sequence"/>
</dbReference>
<evidence type="ECO:0000256" key="4">
    <source>
        <dbReference type="ARBA" id="ARBA00023002"/>
    </source>
</evidence>